<accession>A0A9W9S602</accession>
<evidence type="ECO:0000313" key="1">
    <source>
        <dbReference type="EMBL" id="KAJ5372697.1"/>
    </source>
</evidence>
<evidence type="ECO:0000313" key="2">
    <source>
        <dbReference type="Proteomes" id="UP001147752"/>
    </source>
</evidence>
<gene>
    <name evidence="1" type="ORF">N7517_004703</name>
</gene>
<reference evidence="1" key="1">
    <citation type="submission" date="2022-12" db="EMBL/GenBank/DDBJ databases">
        <authorList>
            <person name="Petersen C."/>
        </authorList>
    </citation>
    <scope>NUCLEOTIDE SEQUENCE</scope>
    <source>
        <strain evidence="1">IBT 3081</strain>
    </source>
</reference>
<name>A0A9W9S602_9EURO</name>
<protein>
    <submittedName>
        <fullName evidence="1">Uncharacterized protein</fullName>
    </submittedName>
</protein>
<organism evidence="1 2">
    <name type="scientific">Penicillium concentricum</name>
    <dbReference type="NCBI Taxonomy" id="293559"/>
    <lineage>
        <taxon>Eukaryota</taxon>
        <taxon>Fungi</taxon>
        <taxon>Dikarya</taxon>
        <taxon>Ascomycota</taxon>
        <taxon>Pezizomycotina</taxon>
        <taxon>Eurotiomycetes</taxon>
        <taxon>Eurotiomycetidae</taxon>
        <taxon>Eurotiales</taxon>
        <taxon>Aspergillaceae</taxon>
        <taxon>Penicillium</taxon>
    </lineage>
</organism>
<reference evidence="1" key="2">
    <citation type="journal article" date="2023" name="IMA Fungus">
        <title>Comparative genomic study of the Penicillium genus elucidates a diverse pangenome and 15 lateral gene transfer events.</title>
        <authorList>
            <person name="Petersen C."/>
            <person name="Sorensen T."/>
            <person name="Nielsen M.R."/>
            <person name="Sondergaard T.E."/>
            <person name="Sorensen J.L."/>
            <person name="Fitzpatrick D.A."/>
            <person name="Frisvad J.C."/>
            <person name="Nielsen K.L."/>
        </authorList>
    </citation>
    <scope>NUCLEOTIDE SEQUENCE</scope>
    <source>
        <strain evidence="1">IBT 3081</strain>
    </source>
</reference>
<dbReference type="EMBL" id="JAPZBT010000002">
    <property type="protein sequence ID" value="KAJ5372697.1"/>
    <property type="molecule type" value="Genomic_DNA"/>
</dbReference>
<keyword evidence="2" id="KW-1185">Reference proteome</keyword>
<proteinExistence type="predicted"/>
<dbReference type="RefSeq" id="XP_056578683.1">
    <property type="nucleotide sequence ID" value="XM_056722433.1"/>
</dbReference>
<dbReference type="GeneID" id="81461616"/>
<sequence>MGLPYLSHLKLPRPRALRSSHLPLPSLTQHGLLRFVIHPDGTNPSVDVSEALVGASHDGP</sequence>
<dbReference type="Proteomes" id="UP001147752">
    <property type="component" value="Unassembled WGS sequence"/>
</dbReference>
<comment type="caution">
    <text evidence="1">The sequence shown here is derived from an EMBL/GenBank/DDBJ whole genome shotgun (WGS) entry which is preliminary data.</text>
</comment>
<dbReference type="AlphaFoldDB" id="A0A9W9S602"/>